<dbReference type="Proteomes" id="UP001165079">
    <property type="component" value="Unassembled WGS sequence"/>
</dbReference>
<keyword evidence="4" id="KW-1185">Reference proteome</keyword>
<dbReference type="Gene3D" id="3.30.530.20">
    <property type="match status" value="1"/>
</dbReference>
<dbReference type="EMBL" id="BSTX01000002">
    <property type="protein sequence ID" value="GLZ78449.1"/>
    <property type="molecule type" value="Genomic_DNA"/>
</dbReference>
<proteinExistence type="inferred from homology"/>
<feature type="domain" description="Activator of Hsp90 ATPase homologue 1/2-like C-terminal" evidence="2">
    <location>
        <begin position="14"/>
        <end position="137"/>
    </location>
</feature>
<sequence>MSHDFEVADEITLDATPDQVWDAIATGPGIDSWFMGRTTIEPGPGGTNTLDMSDTMGFAQTSAITAWEPGRRLAFREDGPGGTFSAVEYLLEGRQGGGTVLRFVHDGVLDGDWDAEYHESMRVGDLMYLRQLAAYLEHFPGRHATRNLFLPGPPVAGERRVWTRFADALSLTGPITVGAPIRLNVPGLPATGGTVEFAIEPRCVGVRTAHGILTLIKGHRDVLVVGYHGFSDTEDEREIATAWRSWLAATPN</sequence>
<dbReference type="Pfam" id="PF08327">
    <property type="entry name" value="AHSA1"/>
    <property type="match status" value="1"/>
</dbReference>
<gene>
    <name evidence="3" type="ORF">Afil01_32560</name>
</gene>
<dbReference type="AlphaFoldDB" id="A0A9W6SK09"/>
<accession>A0A9W6SK09</accession>
<dbReference type="InterPro" id="IPR013538">
    <property type="entry name" value="ASHA1/2-like_C"/>
</dbReference>
<dbReference type="InterPro" id="IPR023393">
    <property type="entry name" value="START-like_dom_sf"/>
</dbReference>
<dbReference type="SUPFAM" id="SSF55961">
    <property type="entry name" value="Bet v1-like"/>
    <property type="match status" value="1"/>
</dbReference>
<name>A0A9W6SK09_9ACTN</name>
<dbReference type="CDD" id="cd07814">
    <property type="entry name" value="SRPBCC_CalC_Aha1-like"/>
    <property type="match status" value="1"/>
</dbReference>
<evidence type="ECO:0000256" key="1">
    <source>
        <dbReference type="ARBA" id="ARBA00006817"/>
    </source>
</evidence>
<reference evidence="3" key="1">
    <citation type="submission" date="2023-03" db="EMBL/GenBank/DDBJ databases">
        <title>Actinorhabdospora filicis NBRC 111898.</title>
        <authorList>
            <person name="Ichikawa N."/>
            <person name="Sato H."/>
            <person name="Tonouchi N."/>
        </authorList>
    </citation>
    <scope>NUCLEOTIDE SEQUENCE</scope>
    <source>
        <strain evidence="3">NBRC 111898</strain>
    </source>
</reference>
<comment type="caution">
    <text evidence="3">The sequence shown here is derived from an EMBL/GenBank/DDBJ whole genome shotgun (WGS) entry which is preliminary data.</text>
</comment>
<dbReference type="RefSeq" id="WP_285663601.1">
    <property type="nucleotide sequence ID" value="NZ_BSTX01000002.1"/>
</dbReference>
<evidence type="ECO:0000313" key="4">
    <source>
        <dbReference type="Proteomes" id="UP001165079"/>
    </source>
</evidence>
<evidence type="ECO:0000313" key="3">
    <source>
        <dbReference type="EMBL" id="GLZ78449.1"/>
    </source>
</evidence>
<comment type="similarity">
    <text evidence="1">Belongs to the AHA1 family.</text>
</comment>
<organism evidence="3 4">
    <name type="scientific">Actinorhabdospora filicis</name>
    <dbReference type="NCBI Taxonomy" id="1785913"/>
    <lineage>
        <taxon>Bacteria</taxon>
        <taxon>Bacillati</taxon>
        <taxon>Actinomycetota</taxon>
        <taxon>Actinomycetes</taxon>
        <taxon>Micromonosporales</taxon>
        <taxon>Micromonosporaceae</taxon>
        <taxon>Actinorhabdospora</taxon>
    </lineage>
</organism>
<protein>
    <recommendedName>
        <fullName evidence="2">Activator of Hsp90 ATPase homologue 1/2-like C-terminal domain-containing protein</fullName>
    </recommendedName>
</protein>
<evidence type="ECO:0000259" key="2">
    <source>
        <dbReference type="Pfam" id="PF08327"/>
    </source>
</evidence>